<evidence type="ECO:0000313" key="3">
    <source>
        <dbReference type="Proteomes" id="UP000439903"/>
    </source>
</evidence>
<gene>
    <name evidence="2" type="ORF">F8M41_006772</name>
</gene>
<feature type="region of interest" description="Disordered" evidence="1">
    <location>
        <begin position="36"/>
        <end position="67"/>
    </location>
</feature>
<evidence type="ECO:0000313" key="2">
    <source>
        <dbReference type="EMBL" id="KAF0421480.1"/>
    </source>
</evidence>
<protein>
    <submittedName>
        <fullName evidence="2">Uncharacterized protein</fullName>
    </submittedName>
</protein>
<sequence>MTFPAEAAEFLVIISVIERCYELRELVLETDRKGNSHLNENYQRGSNYSPTKTKVPIINIQTSGHSE</sequence>
<dbReference type="Proteomes" id="UP000439903">
    <property type="component" value="Unassembled WGS sequence"/>
</dbReference>
<proteinExistence type="predicted"/>
<feature type="compositionally biased region" description="Polar residues" evidence="1">
    <location>
        <begin position="36"/>
        <end position="52"/>
    </location>
</feature>
<organism evidence="2 3">
    <name type="scientific">Gigaspora margarita</name>
    <dbReference type="NCBI Taxonomy" id="4874"/>
    <lineage>
        <taxon>Eukaryota</taxon>
        <taxon>Fungi</taxon>
        <taxon>Fungi incertae sedis</taxon>
        <taxon>Mucoromycota</taxon>
        <taxon>Glomeromycotina</taxon>
        <taxon>Glomeromycetes</taxon>
        <taxon>Diversisporales</taxon>
        <taxon>Gigasporaceae</taxon>
        <taxon>Gigaspora</taxon>
    </lineage>
</organism>
<dbReference type="OrthoDB" id="2341992at2759"/>
<evidence type="ECO:0000256" key="1">
    <source>
        <dbReference type="SAM" id="MobiDB-lite"/>
    </source>
</evidence>
<dbReference type="EMBL" id="WTPW01001672">
    <property type="protein sequence ID" value="KAF0421480.1"/>
    <property type="molecule type" value="Genomic_DNA"/>
</dbReference>
<accession>A0A8H4A4U0</accession>
<dbReference type="AlphaFoldDB" id="A0A8H4A4U0"/>
<keyword evidence="3" id="KW-1185">Reference proteome</keyword>
<name>A0A8H4A4U0_GIGMA</name>
<comment type="caution">
    <text evidence="2">The sequence shown here is derived from an EMBL/GenBank/DDBJ whole genome shotgun (WGS) entry which is preliminary data.</text>
</comment>
<reference evidence="2 3" key="1">
    <citation type="journal article" date="2019" name="Environ. Microbiol.">
        <title>At the nexus of three kingdoms: the genome of the mycorrhizal fungus Gigaspora margarita provides insights into plant, endobacterial and fungal interactions.</title>
        <authorList>
            <person name="Venice F."/>
            <person name="Ghignone S."/>
            <person name="Salvioli di Fossalunga A."/>
            <person name="Amselem J."/>
            <person name="Novero M."/>
            <person name="Xianan X."/>
            <person name="Sedzielewska Toro K."/>
            <person name="Morin E."/>
            <person name="Lipzen A."/>
            <person name="Grigoriev I.V."/>
            <person name="Henrissat B."/>
            <person name="Martin F.M."/>
            <person name="Bonfante P."/>
        </authorList>
    </citation>
    <scope>NUCLEOTIDE SEQUENCE [LARGE SCALE GENOMIC DNA]</scope>
    <source>
        <strain evidence="2 3">BEG34</strain>
    </source>
</reference>